<dbReference type="KEGG" id="seme:MIZ01_0551"/>
<keyword evidence="3" id="KW-1185">Reference proteome</keyword>
<proteinExistence type="predicted"/>
<protein>
    <submittedName>
        <fullName evidence="2">Uncharacterized protein</fullName>
    </submittedName>
</protein>
<evidence type="ECO:0000313" key="3">
    <source>
        <dbReference type="Proteomes" id="UP001320326"/>
    </source>
</evidence>
<evidence type="ECO:0000256" key="1">
    <source>
        <dbReference type="SAM" id="MobiDB-lite"/>
    </source>
</evidence>
<gene>
    <name evidence="2" type="ORF">MIZ01_0551</name>
</gene>
<dbReference type="InterPro" id="IPR027417">
    <property type="entry name" value="P-loop_NTPase"/>
</dbReference>
<feature type="region of interest" description="Disordered" evidence="1">
    <location>
        <begin position="1"/>
        <end position="24"/>
    </location>
</feature>
<dbReference type="Proteomes" id="UP001320326">
    <property type="component" value="Chromosome"/>
</dbReference>
<dbReference type="SUPFAM" id="SSF52540">
    <property type="entry name" value="P-loop containing nucleoside triphosphate hydrolases"/>
    <property type="match status" value="1"/>
</dbReference>
<name>A0AAN2BY47_9PROT</name>
<sequence length="1779" mass="197226">MTTDLPTTPAADGQAQGHVDGGLTAAASPELTGGAGFTFEDGVAAVYAAALLSETTAPGLPGRLVRSLSVQHGPLGHPLDDVIVEGEGADGVSIRLSLQVKRSITISAAATNTDFRDTVLRAHATATGAGFHVRLDRVGIATGEISEGSKRDFETLCEWARSEHDTAQFRTKLHTDGVAGKKQTFFDAVRGILSTKLPEGELDAATHSLLSHFVLIRFDLMHEGSVTEPQTVASLANHLQPSERSRADDLWRRLLALVRVAEGHAASFDRKTLVARLNGAFRLAGAPSLKEALARIGTEARHAANEIPNDIGGVSISRGRFVQSSRTALTQHRFVQIGGLPGTGKSVVLRTLVEEALKDGPVLFLKADRLNGVTWSQYSTSQGIGPTPLGDLLVELASVGTPVVFVDGLDRIDAHHRGILTDIFNTILDSDLLANWKVVATVRDTGIEPVRTWLPRKLLVVGAAVIDVAGFDDDEAASLAQSKPALKPLLFGTEQVRAIVRRPFFAGVLIRRHPADTNAPSSEIELATAWWTGGGYGADPTRAGHRRIVLVELARRGAPTLGKRIQILGVDPQVLVELEADGIIRQVRAGHTVDFVHDIYFEWSFLQLLVSQGGQWLDVIRQVGEPPILGRTVELFSQSELKDGNDWQGFLERLESATDVRSQWLRAWMVGPFGLSSFQNYEQTYNAAMFAEGARRVAKLVVWFQAEKTKANPNILGNGALPDLGLIERIRLADSMAWPSDMSTWARFNSWLIRWIHNIPTSTLPDVVAVFEVWQNAFADLVNPVSKEIVRLAGLWLADIEAREQDGTQANSRTGWDRLRHGELEELGERLRAVILRAGRAYRTPVREHLSHLMTLEYLPRQAVEQVMTYAFIISEVCPDQLVDFMLSIMIRPLPEEVVRRSSDSPFGIGISSHDWQSLSIDDQHGFFPCAPTREPFPSLFAHAPDEARRLVREITNHAITAWRQLHVYDYEERGTPIPLTLDFPWGQQTFWGGAQQYVWSRGTWGSHAVGSGLMALELWALKEVENGRPVDDVIRDVLEGHESVAALGVAIAVMLESKHISEVTLPLLTSQRLWDWDIQRHTSDLGFNVNLMGFLPHDRRHYQAVVEGNERRGRRMDVRDLASMCVIGGGDLGTRTSEAIIRFTDDLPFGYAEQRENPETVRQLRRTAEIWAEVGRRTNYRATPTENGDGLIIQLDNPVAQGPDIDAINQRQAEMAEHLPLLNWANATFQNGVLNNALTLEQAVERARRLDSADLFEEAFEHVSPGHERQAAVSCVAAVALRYGRALPLADLDWSTDVCLRAWRTREVRDDMFFSGSILLNHPTLFATYGLAAMDNHDPTRRDALEALIQLAGHPYEQIMVEALAGLLALWGLCPEVAWLALELAASLSIFERPSYDTPREQIEEQIQRGIWEKVATALSRLDALDEPPHPLPGMPPAWVPATNGRRIARGRRGREVIIEWEHPSTDVHTQFLAKVLTKIPADSAMGDVPRRDQFLTWCDGLVGWTIERIHPSWARQEGGQDFEAASSEHYEWRRDLFRFFARVSLHLDPDESARRFVEPAAGTNDDTFGSLMSSYVSYITHTIMDEPVFPTNLIVLLEKIVPRVLAHRRWEQSRWNDGEIHDSDLYSMIRALFFIDVERAMGAARFANGDWTDVTNINSVIDPILAAQGQNPTVISSYLTLCERAYQAYPLELFVAKLPMVLGGGGGMPLGWRGTTVPARLAGIIQLFSEKVHPLSEEMARALLRALDALVDMGDRRAAAIQTSEAFKDVRTVTVVV</sequence>
<evidence type="ECO:0000313" key="2">
    <source>
        <dbReference type="EMBL" id="BCK86785.1"/>
    </source>
</evidence>
<reference evidence="2 3" key="1">
    <citation type="journal article" date="2022" name="Int. J. Syst. Evol. Microbiol.">
        <title>&lt;i&gt;Sideroxyarcus emersonii&lt;/i&gt; gen. nov. sp. nov., a neutrophilic, microaerobic iron- and thiosulfate-oxidizing bacterium isolated from iron-rich wetland sediment.</title>
        <authorList>
            <person name="Kato S."/>
            <person name="Itoh T."/>
            <person name="Iino T."/>
            <person name="Ohkuma M."/>
        </authorList>
    </citation>
    <scope>NUCLEOTIDE SEQUENCE [LARGE SCALE GENOMIC DNA]</scope>
    <source>
        <strain evidence="2 3">MIZ01</strain>
    </source>
</reference>
<accession>A0AAN2BY47</accession>
<organism evidence="2 3">
    <name type="scientific">Sideroxyarcus emersonii</name>
    <dbReference type="NCBI Taxonomy" id="2764705"/>
    <lineage>
        <taxon>Bacteria</taxon>
        <taxon>Pseudomonadati</taxon>
        <taxon>Pseudomonadota</taxon>
        <taxon>Betaproteobacteria</taxon>
        <taxon>Nitrosomonadales</taxon>
        <taxon>Gallionellaceae</taxon>
        <taxon>Sideroxyarcus</taxon>
    </lineage>
</organism>
<dbReference type="EMBL" id="AP023423">
    <property type="protein sequence ID" value="BCK86785.1"/>
    <property type="molecule type" value="Genomic_DNA"/>
</dbReference>